<dbReference type="GO" id="GO:0032993">
    <property type="term" value="C:protein-DNA complex"/>
    <property type="evidence" value="ECO:0007669"/>
    <property type="project" value="TreeGrafter"/>
</dbReference>
<feature type="modified residue" description="4-aspartylphosphate" evidence="4">
    <location>
        <position position="51"/>
    </location>
</feature>
<gene>
    <name evidence="6" type="ORF">G9Q37_01100</name>
</gene>
<dbReference type="InterPro" id="IPR011006">
    <property type="entry name" value="CheY-like_superfamily"/>
</dbReference>
<evidence type="ECO:0000313" key="7">
    <source>
        <dbReference type="Proteomes" id="UP000503162"/>
    </source>
</evidence>
<dbReference type="SMART" id="SM00448">
    <property type="entry name" value="REC"/>
    <property type="match status" value="1"/>
</dbReference>
<dbReference type="CDD" id="cd17574">
    <property type="entry name" value="REC_OmpR"/>
    <property type="match status" value="1"/>
</dbReference>
<evidence type="ECO:0000313" key="6">
    <source>
        <dbReference type="EMBL" id="QIM50822.1"/>
    </source>
</evidence>
<dbReference type="GO" id="GO:0000156">
    <property type="term" value="F:phosphorelay response regulator activity"/>
    <property type="evidence" value="ECO:0007669"/>
    <property type="project" value="TreeGrafter"/>
</dbReference>
<feature type="domain" description="Response regulatory" evidence="5">
    <location>
        <begin position="2"/>
        <end position="117"/>
    </location>
</feature>
<dbReference type="EMBL" id="CP049989">
    <property type="protein sequence ID" value="QIM50822.1"/>
    <property type="molecule type" value="Genomic_DNA"/>
</dbReference>
<evidence type="ECO:0000259" key="5">
    <source>
        <dbReference type="PROSITE" id="PS50110"/>
    </source>
</evidence>
<dbReference type="InterPro" id="IPR001789">
    <property type="entry name" value="Sig_transdc_resp-reg_receiver"/>
</dbReference>
<keyword evidence="3" id="KW-0238">DNA-binding</keyword>
<evidence type="ECO:0000256" key="2">
    <source>
        <dbReference type="ARBA" id="ARBA00023012"/>
    </source>
</evidence>
<dbReference type="GO" id="GO:0005829">
    <property type="term" value="C:cytosol"/>
    <property type="evidence" value="ECO:0007669"/>
    <property type="project" value="TreeGrafter"/>
</dbReference>
<accession>A0A6G8ICE7</accession>
<dbReference type="GO" id="GO:0000976">
    <property type="term" value="F:transcription cis-regulatory region binding"/>
    <property type="evidence" value="ECO:0007669"/>
    <property type="project" value="TreeGrafter"/>
</dbReference>
<keyword evidence="2" id="KW-0902">Two-component regulatory system</keyword>
<proteinExistence type="predicted"/>
<dbReference type="RefSeq" id="WP_166223313.1">
    <property type="nucleotide sequence ID" value="NZ_CP049989.1"/>
</dbReference>
<dbReference type="PROSITE" id="PS50110">
    <property type="entry name" value="RESPONSE_REGULATORY"/>
    <property type="match status" value="1"/>
</dbReference>
<evidence type="ECO:0000256" key="3">
    <source>
        <dbReference type="ARBA" id="ARBA00023125"/>
    </source>
</evidence>
<dbReference type="KEGG" id="hcz:G9Q37_01100"/>
<keyword evidence="1 4" id="KW-0597">Phosphoprotein</keyword>
<dbReference type="GO" id="GO:0006355">
    <property type="term" value="P:regulation of DNA-templated transcription"/>
    <property type="evidence" value="ECO:0007669"/>
    <property type="project" value="TreeGrafter"/>
</dbReference>
<organism evidence="6 7">
    <name type="scientific">Hydrogenophaga crocea</name>
    <dbReference type="NCBI Taxonomy" id="2716225"/>
    <lineage>
        <taxon>Bacteria</taxon>
        <taxon>Pseudomonadati</taxon>
        <taxon>Pseudomonadota</taxon>
        <taxon>Betaproteobacteria</taxon>
        <taxon>Burkholderiales</taxon>
        <taxon>Comamonadaceae</taxon>
        <taxon>Hydrogenophaga</taxon>
    </lineage>
</organism>
<reference evidence="6 7" key="1">
    <citation type="submission" date="2020-03" db="EMBL/GenBank/DDBJ databases">
        <title>Hydrogenophaga sp. nov. isolated from cyanobacterial mat.</title>
        <authorList>
            <person name="Thorat V."/>
            <person name="Kirdat K."/>
            <person name="Tiwarekar B."/>
            <person name="Costa E.D."/>
            <person name="Yadav A."/>
        </authorList>
    </citation>
    <scope>NUCLEOTIDE SEQUENCE [LARGE SCALE GENOMIC DNA]</scope>
    <source>
        <strain evidence="6 7">BA0156</strain>
    </source>
</reference>
<dbReference type="PANTHER" id="PTHR48111">
    <property type="entry name" value="REGULATOR OF RPOS"/>
    <property type="match status" value="1"/>
</dbReference>
<dbReference type="PANTHER" id="PTHR48111:SF40">
    <property type="entry name" value="PHOSPHATE REGULON TRANSCRIPTIONAL REGULATORY PROTEIN PHOB"/>
    <property type="match status" value="1"/>
</dbReference>
<evidence type="ECO:0000256" key="4">
    <source>
        <dbReference type="PROSITE-ProRule" id="PRU00169"/>
    </source>
</evidence>
<dbReference type="Gene3D" id="3.40.50.2300">
    <property type="match status" value="1"/>
</dbReference>
<dbReference type="AlphaFoldDB" id="A0A6G8ICE7"/>
<dbReference type="InterPro" id="IPR039420">
    <property type="entry name" value="WalR-like"/>
</dbReference>
<protein>
    <submittedName>
        <fullName evidence="6">Response regulator transcription factor</fullName>
    </submittedName>
</protein>
<dbReference type="SUPFAM" id="SSF52172">
    <property type="entry name" value="CheY-like"/>
    <property type="match status" value="1"/>
</dbReference>
<keyword evidence="7" id="KW-1185">Reference proteome</keyword>
<sequence>MRIAALDDDVLQLNLIQSSVKSIGHDCAVFQSGLALLRELRRNTFDLLIVDWQLSDISGPDVVRWIRANCEHAMPILFLTNRSDERDLVEGLDSGVDDYTVKSARVSLDARCHICAADIPDGNL</sequence>
<evidence type="ECO:0000256" key="1">
    <source>
        <dbReference type="ARBA" id="ARBA00022553"/>
    </source>
</evidence>
<name>A0A6G8ICE7_9BURK</name>
<dbReference type="Pfam" id="PF00072">
    <property type="entry name" value="Response_reg"/>
    <property type="match status" value="1"/>
</dbReference>
<dbReference type="Proteomes" id="UP000503162">
    <property type="component" value="Chromosome"/>
</dbReference>